<gene>
    <name evidence="1" type="ORF">TNCT_35701</name>
</gene>
<dbReference type="EMBL" id="BMAO01010502">
    <property type="protein sequence ID" value="GFQ67634.1"/>
    <property type="molecule type" value="Genomic_DNA"/>
</dbReference>
<organism evidence="1 2">
    <name type="scientific">Trichonephila clavata</name>
    <name type="common">Joro spider</name>
    <name type="synonym">Nephila clavata</name>
    <dbReference type="NCBI Taxonomy" id="2740835"/>
    <lineage>
        <taxon>Eukaryota</taxon>
        <taxon>Metazoa</taxon>
        <taxon>Ecdysozoa</taxon>
        <taxon>Arthropoda</taxon>
        <taxon>Chelicerata</taxon>
        <taxon>Arachnida</taxon>
        <taxon>Araneae</taxon>
        <taxon>Araneomorphae</taxon>
        <taxon>Entelegynae</taxon>
        <taxon>Araneoidea</taxon>
        <taxon>Nephilidae</taxon>
        <taxon>Trichonephila</taxon>
    </lineage>
</organism>
<evidence type="ECO:0000313" key="2">
    <source>
        <dbReference type="Proteomes" id="UP000887116"/>
    </source>
</evidence>
<keyword evidence="2" id="KW-1185">Reference proteome</keyword>
<accession>A0A8X6F2F4</accession>
<dbReference type="AlphaFoldDB" id="A0A8X6F2F4"/>
<evidence type="ECO:0000313" key="1">
    <source>
        <dbReference type="EMBL" id="GFQ67634.1"/>
    </source>
</evidence>
<proteinExistence type="predicted"/>
<comment type="caution">
    <text evidence="1">The sequence shown here is derived from an EMBL/GenBank/DDBJ whole genome shotgun (WGS) entry which is preliminary data.</text>
</comment>
<sequence length="115" mass="13157">MDDRLDDEKISSLIWSNYSIVFRDSSTGLESWSIRSQFSWSLLRDPLVSWIHVRPLRSKGGGDDDRLLDADYSIYCFVSNPLVVDFEHFTIFRIVVSGQVGSNGEVFFSSDILDL</sequence>
<dbReference type="Proteomes" id="UP000887116">
    <property type="component" value="Unassembled WGS sequence"/>
</dbReference>
<protein>
    <submittedName>
        <fullName evidence="1">Uncharacterized protein</fullName>
    </submittedName>
</protein>
<reference evidence="1" key="1">
    <citation type="submission" date="2020-07" db="EMBL/GenBank/DDBJ databases">
        <title>Multicomponent nature underlies the extraordinary mechanical properties of spider dragline silk.</title>
        <authorList>
            <person name="Kono N."/>
            <person name="Nakamura H."/>
            <person name="Mori M."/>
            <person name="Yoshida Y."/>
            <person name="Ohtoshi R."/>
            <person name="Malay A.D."/>
            <person name="Moran D.A.P."/>
            <person name="Tomita M."/>
            <person name="Numata K."/>
            <person name="Arakawa K."/>
        </authorList>
    </citation>
    <scope>NUCLEOTIDE SEQUENCE</scope>
</reference>
<name>A0A8X6F2F4_TRICU</name>